<reference evidence="1 2" key="1">
    <citation type="submission" date="2014-04" db="EMBL/GenBank/DDBJ databases">
        <title>Draft genome sequence of Pantoea beijingensis strain LMG 27579, an emerging pathogen to Pleurotus eryngii with potential industrial application.</title>
        <authorList>
            <person name="Xu F."/>
            <person name="Liu Y."/>
            <person name="Wang S."/>
            <person name="Yin Y."/>
            <person name="Ma Y."/>
            <person name="Zhao S."/>
            <person name="Rong C."/>
        </authorList>
    </citation>
    <scope>NUCLEOTIDE SEQUENCE [LARGE SCALE GENOMIC DNA]</scope>
    <source>
        <strain evidence="1 2">LMG 27579</strain>
    </source>
</reference>
<gene>
    <name evidence="1" type="ORF">ED28_11275</name>
</gene>
<organism evidence="1 2">
    <name type="scientific">[Pantoea] beijingensis</name>
    <dbReference type="NCBI Taxonomy" id="1324864"/>
    <lineage>
        <taxon>Bacteria</taxon>
        <taxon>Pseudomonadati</taxon>
        <taxon>Pseudomonadota</taxon>
        <taxon>Gammaproteobacteria</taxon>
        <taxon>Enterobacterales</taxon>
        <taxon>Erwiniaceae</taxon>
        <taxon>Erwinia</taxon>
    </lineage>
</organism>
<proteinExistence type="predicted"/>
<evidence type="ECO:0000313" key="1">
    <source>
        <dbReference type="EMBL" id="RWR02204.1"/>
    </source>
</evidence>
<comment type="caution">
    <text evidence="1">The sequence shown here is derived from an EMBL/GenBank/DDBJ whole genome shotgun (WGS) entry which is preliminary data.</text>
</comment>
<dbReference type="EMBL" id="JMEE01000031">
    <property type="protein sequence ID" value="RWR02204.1"/>
    <property type="molecule type" value="Genomic_DNA"/>
</dbReference>
<dbReference type="RefSeq" id="WP_128177976.1">
    <property type="nucleotide sequence ID" value="NZ_CP071409.1"/>
</dbReference>
<evidence type="ECO:0000313" key="2">
    <source>
        <dbReference type="Proteomes" id="UP000288794"/>
    </source>
</evidence>
<accession>A0A443IDL2</accession>
<protein>
    <submittedName>
        <fullName evidence="1">Uncharacterized protein</fullName>
    </submittedName>
</protein>
<name>A0A443IDL2_9GAMM</name>
<sequence>MENPAILLRRLNSRGRCNVGSLLNQQLLANMAVKQKPRSQTLGWNEEEGMLMVSDTIENAPQEMSDE</sequence>
<keyword evidence="2" id="KW-1185">Reference proteome</keyword>
<dbReference type="Proteomes" id="UP000288794">
    <property type="component" value="Unassembled WGS sequence"/>
</dbReference>
<dbReference type="AlphaFoldDB" id="A0A443IDL2"/>